<evidence type="ECO:0000256" key="6">
    <source>
        <dbReference type="ARBA" id="ARBA00023139"/>
    </source>
</evidence>
<evidence type="ECO:0000313" key="10">
    <source>
        <dbReference type="Proteomes" id="UP000515159"/>
    </source>
</evidence>
<keyword evidence="7" id="KW-0449">Lipoprotein</keyword>
<evidence type="ECO:0000256" key="3">
    <source>
        <dbReference type="ARBA" id="ARBA00022475"/>
    </source>
</evidence>
<comment type="subcellular location">
    <subcellularLocation>
        <location evidence="1">Cell membrane</location>
        <topology evidence="1">Lipid-anchor</topology>
    </subcellularLocation>
</comment>
<dbReference type="AlphaFoldDB" id="A0A6P8RHF0"/>
<gene>
    <name evidence="11" type="primary">RFTN2</name>
</gene>
<dbReference type="Pfam" id="PF15250">
    <property type="entry name" value="Raftlin"/>
    <property type="match status" value="1"/>
</dbReference>
<evidence type="ECO:0000256" key="4">
    <source>
        <dbReference type="ARBA" id="ARBA00022707"/>
    </source>
</evidence>
<organism evidence="10 11">
    <name type="scientific">Geotrypetes seraphini</name>
    <name type="common">Gaboon caecilian</name>
    <name type="synonym">Caecilia seraphini</name>
    <dbReference type="NCBI Taxonomy" id="260995"/>
    <lineage>
        <taxon>Eukaryota</taxon>
        <taxon>Metazoa</taxon>
        <taxon>Chordata</taxon>
        <taxon>Craniata</taxon>
        <taxon>Vertebrata</taxon>
        <taxon>Euteleostomi</taxon>
        <taxon>Amphibia</taxon>
        <taxon>Gymnophiona</taxon>
        <taxon>Geotrypetes</taxon>
    </lineage>
</organism>
<keyword evidence="3" id="KW-1003">Cell membrane</keyword>
<dbReference type="OrthoDB" id="9942562at2759"/>
<evidence type="ECO:0000313" key="11">
    <source>
        <dbReference type="RefSeq" id="XP_033801721.1"/>
    </source>
</evidence>
<keyword evidence="4" id="KW-0519">Myristate</keyword>
<keyword evidence="6" id="KW-0564">Palmitate</keyword>
<dbReference type="GeneID" id="117361043"/>
<feature type="region of interest" description="Disordered" evidence="8">
    <location>
        <begin position="187"/>
        <end position="221"/>
    </location>
</feature>
<dbReference type="PANTHER" id="PTHR17601">
    <property type="entry name" value="RAFTLIN-RELATED"/>
    <property type="match status" value="1"/>
</dbReference>
<keyword evidence="9" id="KW-1133">Transmembrane helix</keyword>
<dbReference type="RefSeq" id="XP_033801721.1">
    <property type="nucleotide sequence ID" value="XM_033945830.1"/>
</dbReference>
<dbReference type="PANTHER" id="PTHR17601:SF1">
    <property type="entry name" value="RAFTLIN-2"/>
    <property type="match status" value="1"/>
</dbReference>
<evidence type="ECO:0000256" key="2">
    <source>
        <dbReference type="ARBA" id="ARBA00006390"/>
    </source>
</evidence>
<keyword evidence="5 9" id="KW-0472">Membrane</keyword>
<keyword evidence="9" id="KW-0812">Transmembrane</keyword>
<dbReference type="FunCoup" id="A0A6P8RHF0">
    <property type="interactions" value="33"/>
</dbReference>
<dbReference type="KEGG" id="gsh:117361043"/>
<sequence length="537" mass="61489">MGCGLRKLDDPDDSSPGKIFSTLKRPQVETKTDSPYEYLLLDFSLEVPSSPDVIKISSLLDIAKKVEEYYRKGYVVGVVHPIILSIGRRKHLPVSYLYRVVLYRLKLSQKHTAPRGQRHPKLVIEEWPVMYEALTNELVKGLLEKVNEASRRGMKFVGFIMRPHPHSKSCNSTNAFTGGDVDIETTKRRQEHSSQNADESSRNWAEGAPSGQPCESRETQQETAHLQDSAFQFAREESPLKLQKTEGNKMYAVFNVYEDDSTYWTYLEGHLSVKVTRKGTTISTLEADWLELITFYYKQGLSLIDSFMYWETSKGDHLPKSLEGLFIYEDEGSGVPGSNRKGNDAIVVEQWTVIEGCEIKTDYGPLLHALAEFGWLLTCVLPTPIIRQDREGNLATKQVVFLQRPVIITSASQTPEGNCNFLPGLLSIIFQRWADKGLQYLFHLFTEEGRLASFSDLQRTFDLPYADFFAYYQITHYVNSLPADTLRIVERSSTNSLVYLHNKWYLFAFIMRVCMILNLVLIWRCRPLLGRRTFIAL</sequence>
<comment type="similarity">
    <text evidence="2">Belongs to the raftlin family.</text>
</comment>
<dbReference type="Proteomes" id="UP000515159">
    <property type="component" value="Chromosome 5"/>
</dbReference>
<protein>
    <submittedName>
        <fullName evidence="11">Raftlin-2 isoform X1</fullName>
    </submittedName>
</protein>
<dbReference type="InParanoid" id="A0A6P8RHF0"/>
<evidence type="ECO:0000256" key="7">
    <source>
        <dbReference type="ARBA" id="ARBA00023288"/>
    </source>
</evidence>
<feature type="region of interest" description="Disordered" evidence="8">
    <location>
        <begin position="1"/>
        <end position="20"/>
    </location>
</feature>
<feature type="transmembrane region" description="Helical" evidence="9">
    <location>
        <begin position="504"/>
        <end position="523"/>
    </location>
</feature>
<reference evidence="11" key="1">
    <citation type="submission" date="2025-08" db="UniProtKB">
        <authorList>
            <consortium name="RefSeq"/>
        </authorList>
    </citation>
    <scope>IDENTIFICATION</scope>
</reference>
<evidence type="ECO:0000256" key="9">
    <source>
        <dbReference type="SAM" id="Phobius"/>
    </source>
</evidence>
<proteinExistence type="inferred from homology"/>
<evidence type="ECO:0000256" key="1">
    <source>
        <dbReference type="ARBA" id="ARBA00004193"/>
    </source>
</evidence>
<name>A0A6P8RHF0_GEOSA</name>
<evidence type="ECO:0000256" key="5">
    <source>
        <dbReference type="ARBA" id="ARBA00023136"/>
    </source>
</evidence>
<dbReference type="GO" id="GO:0005886">
    <property type="term" value="C:plasma membrane"/>
    <property type="evidence" value="ECO:0007669"/>
    <property type="project" value="UniProtKB-SubCell"/>
</dbReference>
<accession>A0A6P8RHF0</accession>
<evidence type="ECO:0000256" key="8">
    <source>
        <dbReference type="SAM" id="MobiDB-lite"/>
    </source>
</evidence>
<keyword evidence="10" id="KW-1185">Reference proteome</keyword>
<dbReference type="CTD" id="130132"/>
<dbReference type="InterPro" id="IPR028169">
    <property type="entry name" value="Raftlin"/>
</dbReference>